<gene>
    <name evidence="1" type="ORF">C8D77_1011122</name>
</gene>
<dbReference type="EMBL" id="QGGH01000001">
    <property type="protein sequence ID" value="PWJ94437.1"/>
    <property type="molecule type" value="Genomic_DNA"/>
</dbReference>
<protein>
    <submittedName>
        <fullName evidence="1">Uncharacterized protein</fullName>
    </submittedName>
</protein>
<dbReference type="Proteomes" id="UP000245631">
    <property type="component" value="Unassembled WGS sequence"/>
</dbReference>
<evidence type="ECO:0000313" key="2">
    <source>
        <dbReference type="Proteomes" id="UP000245631"/>
    </source>
</evidence>
<proteinExistence type="predicted"/>
<comment type="caution">
    <text evidence="1">The sequence shown here is derived from an EMBL/GenBank/DDBJ whole genome shotgun (WGS) entry which is preliminary data.</text>
</comment>
<sequence length="80" mass="8875">MKERRSVDPKPTYVFHDANDGALQKLPALREPFGPPIQGLTNLFYFTVMAIPLRSALTCRPTCLPVSSSWAPLSLVMTIT</sequence>
<organism evidence="1 2">
    <name type="scientific">Rhizobium loti</name>
    <name type="common">Mesorhizobium loti</name>
    <dbReference type="NCBI Taxonomy" id="381"/>
    <lineage>
        <taxon>Bacteria</taxon>
        <taxon>Pseudomonadati</taxon>
        <taxon>Pseudomonadota</taxon>
        <taxon>Alphaproteobacteria</taxon>
        <taxon>Hyphomicrobiales</taxon>
        <taxon>Phyllobacteriaceae</taxon>
        <taxon>Mesorhizobium</taxon>
    </lineage>
</organism>
<name>A0A8E2WHI0_RHILI</name>
<accession>A0A8E2WHI0</accession>
<evidence type="ECO:0000313" key="1">
    <source>
        <dbReference type="EMBL" id="PWJ94437.1"/>
    </source>
</evidence>
<reference evidence="1 2" key="1">
    <citation type="submission" date="2018-05" db="EMBL/GenBank/DDBJ databases">
        <title>Genomic Encyclopedia of Type Strains, Phase IV (KMG-IV): sequencing the most valuable type-strain genomes for metagenomic binning, comparative biology and taxonomic classification.</title>
        <authorList>
            <person name="Goeker M."/>
        </authorList>
    </citation>
    <scope>NUCLEOTIDE SEQUENCE [LARGE SCALE GENOMIC DNA]</scope>
    <source>
        <strain evidence="1 2">DSM 2626</strain>
    </source>
</reference>
<dbReference type="AlphaFoldDB" id="A0A8E2WHI0"/>